<organism evidence="1 2">
    <name type="scientific">Tortispora caseinolytica NRRL Y-17796</name>
    <dbReference type="NCBI Taxonomy" id="767744"/>
    <lineage>
        <taxon>Eukaryota</taxon>
        <taxon>Fungi</taxon>
        <taxon>Dikarya</taxon>
        <taxon>Ascomycota</taxon>
        <taxon>Saccharomycotina</taxon>
        <taxon>Trigonopsidomycetes</taxon>
        <taxon>Trigonopsidales</taxon>
        <taxon>Trigonopsidaceae</taxon>
        <taxon>Tortispora</taxon>
    </lineage>
</organism>
<sequence>MSSLLYLFGLSWRKSNELSKQETCDSRIIEQPVAEEIGVIGETDPVRVTITADEGFDIINLESVVLTSKMATVGAGAGAAAAAVATASSTNYDAECSDIDPIHIHFANKALKDKKRKLDKKNKKRRH</sequence>
<keyword evidence="2" id="KW-1185">Reference proteome</keyword>
<accession>A0A1E4TLS1</accession>
<gene>
    <name evidence="1" type="ORF">CANCADRAFT_90936</name>
</gene>
<evidence type="ECO:0000313" key="1">
    <source>
        <dbReference type="EMBL" id="ODV92694.1"/>
    </source>
</evidence>
<dbReference type="AlphaFoldDB" id="A0A1E4TLS1"/>
<dbReference type="Proteomes" id="UP000095023">
    <property type="component" value="Unassembled WGS sequence"/>
</dbReference>
<dbReference type="EMBL" id="KV453841">
    <property type="protein sequence ID" value="ODV92694.1"/>
    <property type="molecule type" value="Genomic_DNA"/>
</dbReference>
<reference evidence="2" key="1">
    <citation type="submission" date="2016-02" db="EMBL/GenBank/DDBJ databases">
        <title>Comparative genomics of biotechnologically important yeasts.</title>
        <authorList>
            <consortium name="DOE Joint Genome Institute"/>
            <person name="Riley R."/>
            <person name="Haridas S."/>
            <person name="Wolfe K.H."/>
            <person name="Lopes M.R."/>
            <person name="Hittinger C.T."/>
            <person name="Goker M."/>
            <person name="Salamov A."/>
            <person name="Wisecaver J."/>
            <person name="Long T.M."/>
            <person name="Aerts A.L."/>
            <person name="Barry K."/>
            <person name="Choi C."/>
            <person name="Clum A."/>
            <person name="Coughlan A.Y."/>
            <person name="Deshpande S."/>
            <person name="Douglass A.P."/>
            <person name="Hanson S.J."/>
            <person name="Klenk H.-P."/>
            <person name="Labutti K."/>
            <person name="Lapidus A."/>
            <person name="Lindquist E."/>
            <person name="Lipzen A."/>
            <person name="Meier-Kolthoff J.P."/>
            <person name="Ohm R.A."/>
            <person name="Otillar R.P."/>
            <person name="Pangilinan J."/>
            <person name="Peng Y."/>
            <person name="Rokas A."/>
            <person name="Rosa C.A."/>
            <person name="Scheuner C."/>
            <person name="Sibirny A.A."/>
            <person name="Slot J.C."/>
            <person name="Stielow J.B."/>
            <person name="Sun H."/>
            <person name="Kurtzman C.P."/>
            <person name="Blackwell M."/>
            <person name="Jeffries T.W."/>
            <person name="Grigoriev I.V."/>
        </authorList>
    </citation>
    <scope>NUCLEOTIDE SEQUENCE [LARGE SCALE GENOMIC DNA]</scope>
    <source>
        <strain evidence="2">NRRL Y-17796</strain>
    </source>
</reference>
<name>A0A1E4TLS1_9ASCO</name>
<evidence type="ECO:0000313" key="2">
    <source>
        <dbReference type="Proteomes" id="UP000095023"/>
    </source>
</evidence>
<proteinExistence type="predicted"/>
<protein>
    <submittedName>
        <fullName evidence="1">Uncharacterized protein</fullName>
    </submittedName>
</protein>